<evidence type="ECO:0000256" key="4">
    <source>
        <dbReference type="ARBA" id="ARBA00022737"/>
    </source>
</evidence>
<dbReference type="InterPro" id="IPR036779">
    <property type="entry name" value="LysM_dom_sf"/>
</dbReference>
<keyword evidence="5" id="KW-0378">Hydrolase</keyword>
<dbReference type="CDD" id="cd00118">
    <property type="entry name" value="LysM"/>
    <property type="match status" value="1"/>
</dbReference>
<organism evidence="11 12">
    <name type="scientific">Fructobacillus papyrifericola</name>
    <dbReference type="NCBI Taxonomy" id="2713172"/>
    <lineage>
        <taxon>Bacteria</taxon>
        <taxon>Bacillati</taxon>
        <taxon>Bacillota</taxon>
        <taxon>Bacilli</taxon>
        <taxon>Lactobacillales</taxon>
        <taxon>Lactobacillaceae</taxon>
        <taxon>Fructobacillus</taxon>
    </lineage>
</organism>
<evidence type="ECO:0000259" key="9">
    <source>
        <dbReference type="PROSITE" id="PS51782"/>
    </source>
</evidence>
<evidence type="ECO:0000313" key="12">
    <source>
        <dbReference type="Proteomes" id="UP000735205"/>
    </source>
</evidence>
<evidence type="ECO:0000256" key="5">
    <source>
        <dbReference type="ARBA" id="ARBA00022801"/>
    </source>
</evidence>
<dbReference type="Proteomes" id="UP000735205">
    <property type="component" value="Unassembled WGS sequence"/>
</dbReference>
<evidence type="ECO:0000256" key="2">
    <source>
        <dbReference type="ARBA" id="ARBA00022670"/>
    </source>
</evidence>
<dbReference type="RefSeq" id="WP_213793248.1">
    <property type="nucleotide sequence ID" value="NZ_JAAMFJ010000003.1"/>
</dbReference>
<evidence type="ECO:0000313" key="11">
    <source>
        <dbReference type="EMBL" id="MBS9336689.1"/>
    </source>
</evidence>
<dbReference type="Gene3D" id="3.90.1720.10">
    <property type="entry name" value="endopeptidase domain like (from Nostoc punctiforme)"/>
    <property type="match status" value="1"/>
</dbReference>
<evidence type="ECO:0000256" key="7">
    <source>
        <dbReference type="SAM" id="MobiDB-lite"/>
    </source>
</evidence>
<keyword evidence="4" id="KW-0677">Repeat</keyword>
<evidence type="ECO:0000256" key="1">
    <source>
        <dbReference type="ARBA" id="ARBA00007074"/>
    </source>
</evidence>
<feature type="domain" description="LysM" evidence="9">
    <location>
        <begin position="79"/>
        <end position="123"/>
    </location>
</feature>
<keyword evidence="3 8" id="KW-0732">Signal</keyword>
<dbReference type="Pfam" id="PF05382">
    <property type="entry name" value="Amidase_5"/>
    <property type="match status" value="1"/>
</dbReference>
<dbReference type="SUPFAM" id="SSF54001">
    <property type="entry name" value="Cysteine proteinases"/>
    <property type="match status" value="1"/>
</dbReference>
<dbReference type="EMBL" id="JAAMFJ010000003">
    <property type="protein sequence ID" value="MBS9336689.1"/>
    <property type="molecule type" value="Genomic_DNA"/>
</dbReference>
<keyword evidence="12" id="KW-1185">Reference proteome</keyword>
<feature type="compositionally biased region" description="Low complexity" evidence="7">
    <location>
        <begin position="219"/>
        <end position="257"/>
    </location>
</feature>
<comment type="caution">
    <text evidence="11">The sequence shown here is derived from an EMBL/GenBank/DDBJ whole genome shotgun (WGS) entry which is preliminary data.</text>
</comment>
<reference evidence="11 12" key="1">
    <citation type="submission" date="2020-02" db="EMBL/GenBank/DDBJ databases">
        <title>Fructobacillus sp. isolated from paper mulberry of Taiwan.</title>
        <authorList>
            <person name="Lin S.-T."/>
        </authorList>
    </citation>
    <scope>NUCLEOTIDE SEQUENCE [LARGE SCALE GENOMIC DNA]</scope>
    <source>
        <strain evidence="11 12">M1-21</strain>
    </source>
</reference>
<feature type="signal peptide" evidence="8">
    <location>
        <begin position="1"/>
        <end position="30"/>
    </location>
</feature>
<dbReference type="Pfam" id="PF01476">
    <property type="entry name" value="LysM"/>
    <property type="match status" value="1"/>
</dbReference>
<evidence type="ECO:0000256" key="3">
    <source>
        <dbReference type="ARBA" id="ARBA00022729"/>
    </source>
</evidence>
<dbReference type="InterPro" id="IPR018392">
    <property type="entry name" value="LysM"/>
</dbReference>
<evidence type="ECO:0000256" key="6">
    <source>
        <dbReference type="ARBA" id="ARBA00022807"/>
    </source>
</evidence>
<dbReference type="InterPro" id="IPR008044">
    <property type="entry name" value="Phage_lysin"/>
</dbReference>
<feature type="region of interest" description="Disordered" evidence="7">
    <location>
        <begin position="219"/>
        <end position="268"/>
    </location>
</feature>
<sequence>MENNTMKQLSKRLMVTAGATTLAATGAVLGANVIGNAQSVSANDVSGQTSQTENQNQWSANSVDHVQAAIQKQGAKNLADYHVQWGDTLSAIADAFGTTTDDAANQLGLADHGLLVAGQKMGQQAEIIQGLKDAGYLQEGQKTTQADLGNGDQNLIVLQQGTPTLDSQDAAQANQDAAVVNNQTGSQSGSEAAYQQASQAAADSQAASQASSQAASQAALQTQASQAPAASQSQATSNSQSATSEANNATDANDENNGISTRMGDDNEQADTQANNYAVDTQGSVAPTAYTPAANNVDNSQAANQAPAQTNRVDSNAVINWFYNHMGQLTYDMSGSRNGTDGTADCSGSMVEALYEAGASKPAYLYNTDSMHSYLQANGYHLISTNTPWDAERGDIVIWGQQGASGGSAGHVQIMTDDTNAISVNYAHGDQAGAAVSVWNYDNAYYYNQKANGGSLAYYVYRQ</sequence>
<keyword evidence="6" id="KW-0788">Thiol protease</keyword>
<dbReference type="Gene3D" id="3.10.350.10">
    <property type="entry name" value="LysM domain"/>
    <property type="match status" value="1"/>
</dbReference>
<protein>
    <submittedName>
        <fullName evidence="11">LysM peptidoglycan-binding domain-containing protein</fullName>
    </submittedName>
</protein>
<dbReference type="InterPro" id="IPR038765">
    <property type="entry name" value="Papain-like_cys_pep_sf"/>
</dbReference>
<evidence type="ECO:0000256" key="8">
    <source>
        <dbReference type="SAM" id="SignalP"/>
    </source>
</evidence>
<name>A0ABS5QWL4_9LACO</name>
<evidence type="ECO:0000259" key="10">
    <source>
        <dbReference type="PROSITE" id="PS51935"/>
    </source>
</evidence>
<gene>
    <name evidence="11" type="ORF">G6R28_05545</name>
</gene>
<proteinExistence type="inferred from homology"/>
<keyword evidence="2" id="KW-0645">Protease</keyword>
<feature type="domain" description="NlpC/P60" evidence="10">
    <location>
        <begin position="312"/>
        <end position="458"/>
    </location>
</feature>
<accession>A0ABS5QWL4</accession>
<feature type="chain" id="PRO_5046898130" evidence="8">
    <location>
        <begin position="31"/>
        <end position="463"/>
    </location>
</feature>
<dbReference type="PROSITE" id="PS51782">
    <property type="entry name" value="LYSM"/>
    <property type="match status" value="1"/>
</dbReference>
<dbReference type="InterPro" id="IPR000064">
    <property type="entry name" value="NLP_P60_dom"/>
</dbReference>
<comment type="similarity">
    <text evidence="1">Belongs to the peptidase C40 family.</text>
</comment>
<dbReference type="PROSITE" id="PS51935">
    <property type="entry name" value="NLPC_P60"/>
    <property type="match status" value="1"/>
</dbReference>